<proteinExistence type="predicted"/>
<name>A0A0A8Y0L2_ARUDO</name>
<sequence>MKASEPGWIPSSTPDRTGEEDVLRRLRGKDLRWRVLR</sequence>
<reference evidence="2" key="2">
    <citation type="journal article" date="2015" name="Data Brief">
        <title>Shoot transcriptome of the giant reed, Arundo donax.</title>
        <authorList>
            <person name="Barrero R.A."/>
            <person name="Guerrero F.D."/>
            <person name="Moolhuijzen P."/>
            <person name="Goolsby J.A."/>
            <person name="Tidwell J."/>
            <person name="Bellgard S.E."/>
            <person name="Bellgard M.I."/>
        </authorList>
    </citation>
    <scope>NUCLEOTIDE SEQUENCE</scope>
    <source>
        <tissue evidence="2">Shoot tissue taken approximately 20 cm above the soil surface</tissue>
    </source>
</reference>
<dbReference type="AlphaFoldDB" id="A0A0A8Y0L2"/>
<organism evidence="2">
    <name type="scientific">Arundo donax</name>
    <name type="common">Giant reed</name>
    <name type="synonym">Donax arundinaceus</name>
    <dbReference type="NCBI Taxonomy" id="35708"/>
    <lineage>
        <taxon>Eukaryota</taxon>
        <taxon>Viridiplantae</taxon>
        <taxon>Streptophyta</taxon>
        <taxon>Embryophyta</taxon>
        <taxon>Tracheophyta</taxon>
        <taxon>Spermatophyta</taxon>
        <taxon>Magnoliopsida</taxon>
        <taxon>Liliopsida</taxon>
        <taxon>Poales</taxon>
        <taxon>Poaceae</taxon>
        <taxon>PACMAD clade</taxon>
        <taxon>Arundinoideae</taxon>
        <taxon>Arundineae</taxon>
        <taxon>Arundo</taxon>
    </lineage>
</organism>
<feature type="region of interest" description="Disordered" evidence="1">
    <location>
        <begin position="1"/>
        <end position="21"/>
    </location>
</feature>
<evidence type="ECO:0000313" key="2">
    <source>
        <dbReference type="EMBL" id="JAD19679.1"/>
    </source>
</evidence>
<evidence type="ECO:0000256" key="1">
    <source>
        <dbReference type="SAM" id="MobiDB-lite"/>
    </source>
</evidence>
<dbReference type="EMBL" id="GBRH01278216">
    <property type="protein sequence ID" value="JAD19679.1"/>
    <property type="molecule type" value="Transcribed_RNA"/>
</dbReference>
<protein>
    <submittedName>
        <fullName evidence="2">Uncharacterized protein</fullName>
    </submittedName>
</protein>
<reference evidence="2" key="1">
    <citation type="submission" date="2014-09" db="EMBL/GenBank/DDBJ databases">
        <authorList>
            <person name="Magalhaes I.L.F."/>
            <person name="Oliveira U."/>
            <person name="Santos F.R."/>
            <person name="Vidigal T.H.D.A."/>
            <person name="Brescovit A.D."/>
            <person name="Santos A.J."/>
        </authorList>
    </citation>
    <scope>NUCLEOTIDE SEQUENCE</scope>
    <source>
        <tissue evidence="2">Shoot tissue taken approximately 20 cm above the soil surface</tissue>
    </source>
</reference>
<accession>A0A0A8Y0L2</accession>